<proteinExistence type="predicted"/>
<dbReference type="OrthoDB" id="1730821at2759"/>
<dbReference type="Pfam" id="PF14291">
    <property type="entry name" value="DUF4371"/>
    <property type="match status" value="1"/>
</dbReference>
<evidence type="ECO:0000313" key="3">
    <source>
        <dbReference type="Proteomes" id="UP000187406"/>
    </source>
</evidence>
<dbReference type="PANTHER" id="PTHR45749">
    <property type="match status" value="1"/>
</dbReference>
<organism evidence="2 3">
    <name type="scientific">Cephalotus follicularis</name>
    <name type="common">Albany pitcher plant</name>
    <dbReference type="NCBI Taxonomy" id="3775"/>
    <lineage>
        <taxon>Eukaryota</taxon>
        <taxon>Viridiplantae</taxon>
        <taxon>Streptophyta</taxon>
        <taxon>Embryophyta</taxon>
        <taxon>Tracheophyta</taxon>
        <taxon>Spermatophyta</taxon>
        <taxon>Magnoliopsida</taxon>
        <taxon>eudicotyledons</taxon>
        <taxon>Gunneridae</taxon>
        <taxon>Pentapetalae</taxon>
        <taxon>rosids</taxon>
        <taxon>fabids</taxon>
        <taxon>Oxalidales</taxon>
        <taxon>Cephalotaceae</taxon>
        <taxon>Cephalotus</taxon>
    </lineage>
</organism>
<evidence type="ECO:0000259" key="1">
    <source>
        <dbReference type="Pfam" id="PF14291"/>
    </source>
</evidence>
<evidence type="ECO:0000313" key="2">
    <source>
        <dbReference type="EMBL" id="GAV58545.1"/>
    </source>
</evidence>
<dbReference type="InterPro" id="IPR025398">
    <property type="entry name" value="DUF4371"/>
</dbReference>
<dbReference type="PANTHER" id="PTHR45749:SF37">
    <property type="entry name" value="OS05G0311600 PROTEIN"/>
    <property type="match status" value="1"/>
</dbReference>
<name>A0A1Q3AS96_CEPFO</name>
<dbReference type="InParanoid" id="A0A1Q3AS96"/>
<feature type="domain" description="DUF4371" evidence="1">
    <location>
        <begin position="1"/>
        <end position="172"/>
    </location>
</feature>
<dbReference type="AlphaFoldDB" id="A0A1Q3AS96"/>
<dbReference type="Proteomes" id="UP000187406">
    <property type="component" value="Unassembled WGS sequence"/>
</dbReference>
<keyword evidence="3" id="KW-1185">Reference proteome</keyword>
<reference evidence="3" key="1">
    <citation type="submission" date="2016-04" db="EMBL/GenBank/DDBJ databases">
        <title>Cephalotus genome sequencing.</title>
        <authorList>
            <person name="Fukushima K."/>
            <person name="Hasebe M."/>
            <person name="Fang X."/>
        </authorList>
    </citation>
    <scope>NUCLEOTIDE SEQUENCE [LARGE SCALE GENOMIC DNA]</scope>
    <source>
        <strain evidence="3">cv. St1</strain>
    </source>
</reference>
<gene>
    <name evidence="2" type="ORF">CFOL_v3_02078</name>
</gene>
<dbReference type="EMBL" id="BDDD01000074">
    <property type="protein sequence ID" value="GAV58545.1"/>
    <property type="molecule type" value="Genomic_DNA"/>
</dbReference>
<protein>
    <submittedName>
        <fullName evidence="2">DUF4371 domain-containing protein</fullName>
    </submittedName>
</protein>
<dbReference type="STRING" id="3775.A0A1Q3AS96"/>
<comment type="caution">
    <text evidence="2">The sequence shown here is derived from an EMBL/GenBank/DDBJ whole genome shotgun (WGS) entry which is preliminary data.</text>
</comment>
<accession>A0A1Q3AS96</accession>
<sequence>MAQSQHIDKVLAKQSSQQVANNRLRLKASVDAVRWLTFQNCPLRGNDESIDSINRGNFIEMVKLLASYNEDVKNVVLENAPQNAQYIALSIIQKEILHVIARKVLCVIREEISDAKFCILVDESRDESKREQMAIVFRYVDKVGIVQECFFDLVHVPDTSALTLKNEISSIFFST</sequence>